<reference evidence="9" key="2">
    <citation type="submission" date="2012-05" db="EMBL/GenBank/DDBJ databases">
        <title>Annotation of the Genome Sequence of Fusarium oxysporum HDV247.</title>
        <authorList>
            <consortium name="The Broad Institute Genomics Platform"/>
            <person name="Ma L.-J."/>
            <person name="Corby-Kistler H."/>
            <person name="Broz K."/>
            <person name="Gale L.R."/>
            <person name="Jonkers W."/>
            <person name="O'Donnell K."/>
            <person name="Ploetz R."/>
            <person name="Steinberg C."/>
            <person name="Schwartz D.C."/>
            <person name="VanEtten H."/>
            <person name="Zhou S."/>
            <person name="Young S.K."/>
            <person name="Zeng Q."/>
            <person name="Gargeya S."/>
            <person name="Fitzgerald M."/>
            <person name="Abouelleil A."/>
            <person name="Alvarado L."/>
            <person name="Chapman S.B."/>
            <person name="Gainer-Dewar J."/>
            <person name="Goldberg J."/>
            <person name="Griggs A."/>
            <person name="Gujja S."/>
            <person name="Hansen M."/>
            <person name="Howarth C."/>
            <person name="Imamovic A."/>
            <person name="Ireland A."/>
            <person name="Larimer J."/>
            <person name="McCowan C."/>
            <person name="Murphy C."/>
            <person name="Pearson M."/>
            <person name="Poon T.W."/>
            <person name="Priest M."/>
            <person name="Roberts A."/>
            <person name="Saif S."/>
            <person name="Shea T."/>
            <person name="Sykes S."/>
            <person name="Wortman J."/>
            <person name="Nusbaum C."/>
            <person name="Birren B."/>
        </authorList>
    </citation>
    <scope>NUCLEOTIDE SEQUENCE</scope>
    <source>
        <strain evidence="9">HDV247</strain>
    </source>
</reference>
<gene>
    <name evidence="9" type="ORF">FOVG_17925</name>
</gene>
<accession>W9NDE2</accession>
<dbReference type="SUPFAM" id="SSF50978">
    <property type="entry name" value="WD40 repeat-like"/>
    <property type="match status" value="1"/>
</dbReference>
<feature type="region of interest" description="Disordered" evidence="7">
    <location>
        <begin position="347"/>
        <end position="389"/>
    </location>
</feature>
<dbReference type="InterPro" id="IPR056421">
    <property type="entry name" value="TPR_GEMI5"/>
</dbReference>
<evidence type="ECO:0000256" key="7">
    <source>
        <dbReference type="SAM" id="MobiDB-lite"/>
    </source>
</evidence>
<feature type="compositionally biased region" description="Basic and acidic residues" evidence="7">
    <location>
        <begin position="1082"/>
        <end position="1109"/>
    </location>
</feature>
<dbReference type="PANTHER" id="PTHR15528">
    <property type="entry name" value="PEROXISOME PROLIFERATOR ACTIVATED RECEPTOR GAMMA COACTIVATOR 1 PGC-1 -RELATED"/>
    <property type="match status" value="1"/>
</dbReference>
<keyword evidence="6" id="KW-0539">Nucleus</keyword>
<organism evidence="9">
    <name type="scientific">Fusarium oxysporum f. sp. pisi HDV247</name>
    <dbReference type="NCBI Taxonomy" id="1080344"/>
    <lineage>
        <taxon>Eukaryota</taxon>
        <taxon>Fungi</taxon>
        <taxon>Dikarya</taxon>
        <taxon>Ascomycota</taxon>
        <taxon>Pezizomycotina</taxon>
        <taxon>Sordariomycetes</taxon>
        <taxon>Hypocreomycetidae</taxon>
        <taxon>Hypocreales</taxon>
        <taxon>Nectriaceae</taxon>
        <taxon>Fusarium</taxon>
        <taxon>Fusarium oxysporum species complex</taxon>
    </lineage>
</organism>
<feature type="region of interest" description="Disordered" evidence="7">
    <location>
        <begin position="283"/>
        <end position="318"/>
    </location>
</feature>
<sequence length="1223" mass="133342">MRKTAQVPDSTTMPHVTDSMDLDPCAATASMFLYAQGSSVVCCHHNTLTIERIFSRHASDVQLLAVDNHSEANGGPFAVSYDAGQIAIVWDLMAGDEISRLACCNTNGSLIIFEPSTSEHVSSSTIDEIAPRFTILHNLTTSIGPSPIVNLAWHASSSRQKSDKLAVQMLDGDLRVWSMAKKYSADDPAKVVRNLRKAEISMNGPNWMGWSKNGRIIQYSDSQTQSWDVRTKHVTHDPIPTLDLVRGLAVYGPGATLFTLGPNNTVQQFDLNSPAIMVSNVQHPANLLPPSPPVSEESGDRSATSATTIASESETSSIPLYMNISESEEDHLSPFARLTRRQAYDFGNEPYESAGPVSSRSGLSSLSKSSAGSSQTHGRYPGSMRSRGLSENTYISAGTSIRSSTIGNSVHGNTRDLDTYSMGYSLGTTSVPSMASSRSRRRPSRLRNEVPRSPDDNKVHDLFKFTRACLSDIPYKHAMGANSARLTNDDLRRQMLNTIFGWNKEVGDLIRDEMSRHPQGSASRILLAKWLGDIDPNIMNTNFENMTSSDWMLLALSGIGGHTSQQKLGHTYVQRLLEAGDVHTAVTIMLGMGDHNDAIEVYISHKRYIEALILTCLSAPSVWERQAAIIEKWGEWAVQHGQQQLAIRCFACTDQESIEPWTSPSATQLNFQAMTPSIPEVLSPPLSPPGVQRGPQRSIATTPALKLITSLGDQTQRSKFFAGDGGQIPIAAGVAPIADSAGSPAFSHASNNAATTAFLHPSNNSRFNTPVSARGRGRLPSIGEIPSDLNRVALRSAELSAVSYDYEPRSGHARTPSGNDNMMVGTALQRAATTSPMMMREHAQRIVQPSECDFPPPPDQATMLKMQQTSRNHRNGSRDHTPVGVNLQLHRGPAHDDITSPEGPVSVTNSATSASSAGRSLRHQAVRNREDYIHSLDAANHYSKRHRSRQRSHSGTGDASRICPGSQEKTTGSRGPSEEPGHKAVLAPTALILRGRSQGREGPVQHSPSSPLHLGAAIHHFQGSEDEEDYRAARAAQEEFRNKHSRSGSRGLNSPALSKQDVSEHRSRANSEVVSFDGSISVHDRAASTEHAGDLKQMQDERRRKEQAARELEERRRYLIIPHPNKFSLALAITVKTAEPRPLPDDIPPHSATVPPRRSIYARNGPVIGLPATPKAMRLILEGTMINQEAPQDPRLPPFRPAFLGDSLPKPCLNGRLRASRQA</sequence>
<dbReference type="GO" id="GO:0005634">
    <property type="term" value="C:nucleus"/>
    <property type="evidence" value="ECO:0007669"/>
    <property type="project" value="UniProtKB-SubCell"/>
</dbReference>
<keyword evidence="4" id="KW-0805">Transcription regulation</keyword>
<evidence type="ECO:0000256" key="2">
    <source>
        <dbReference type="ARBA" id="ARBA00022553"/>
    </source>
</evidence>
<feature type="region of interest" description="Disordered" evidence="7">
    <location>
        <begin position="1023"/>
        <end position="1109"/>
    </location>
</feature>
<evidence type="ECO:0000256" key="1">
    <source>
        <dbReference type="ARBA" id="ARBA00004123"/>
    </source>
</evidence>
<evidence type="ECO:0000256" key="4">
    <source>
        <dbReference type="ARBA" id="ARBA00023015"/>
    </source>
</evidence>
<feature type="domain" description="Gem-associated protein 5 TPR" evidence="8">
    <location>
        <begin position="499"/>
        <end position="652"/>
    </location>
</feature>
<keyword evidence="2" id="KW-0597">Phosphoprotein</keyword>
<keyword evidence="3" id="KW-0694">RNA-binding</keyword>
<protein>
    <recommendedName>
        <fullName evidence="8">Gem-associated protein 5 TPR domain-containing protein</fullName>
    </recommendedName>
</protein>
<feature type="compositionally biased region" description="Basic and acidic residues" evidence="7">
    <location>
        <begin position="1030"/>
        <end position="1042"/>
    </location>
</feature>
<dbReference type="InterPro" id="IPR034605">
    <property type="entry name" value="PGC-1"/>
</dbReference>
<dbReference type="InterPro" id="IPR036322">
    <property type="entry name" value="WD40_repeat_dom_sf"/>
</dbReference>
<dbReference type="EMBL" id="JH651037">
    <property type="protein sequence ID" value="EXA30709.1"/>
    <property type="molecule type" value="Genomic_DNA"/>
</dbReference>
<dbReference type="Gene3D" id="2.130.10.10">
    <property type="entry name" value="YVTN repeat-like/Quinoprotein amine dehydrogenase"/>
    <property type="match status" value="1"/>
</dbReference>
<feature type="compositionally biased region" description="Low complexity" evidence="7">
    <location>
        <begin position="905"/>
        <end position="917"/>
    </location>
</feature>
<feature type="compositionally biased region" description="Basic and acidic residues" evidence="7">
    <location>
        <begin position="446"/>
        <end position="456"/>
    </location>
</feature>
<feature type="compositionally biased region" description="Polar residues" evidence="7">
    <location>
        <begin position="1048"/>
        <end position="1057"/>
    </location>
</feature>
<proteinExistence type="predicted"/>
<dbReference type="InterPro" id="IPR015943">
    <property type="entry name" value="WD40/YVTN_repeat-like_dom_sf"/>
</dbReference>
<dbReference type="GO" id="GO:0003723">
    <property type="term" value="F:RNA binding"/>
    <property type="evidence" value="ECO:0007669"/>
    <property type="project" value="UniProtKB-KW"/>
</dbReference>
<feature type="compositionally biased region" description="Basic residues" evidence="7">
    <location>
        <begin position="942"/>
        <end position="952"/>
    </location>
</feature>
<dbReference type="PANTHER" id="PTHR15528:SF11">
    <property type="entry name" value="FI18188P1"/>
    <property type="match status" value="1"/>
</dbReference>
<comment type="subcellular location">
    <subcellularLocation>
        <location evidence="1">Nucleus</location>
    </subcellularLocation>
</comment>
<reference evidence="9" key="1">
    <citation type="submission" date="2011-10" db="EMBL/GenBank/DDBJ databases">
        <title>The Genome Sequence of Fusarium oxysporum HDV247.</title>
        <authorList>
            <consortium name="The Broad Institute Genome Sequencing Platform"/>
            <person name="Ma L.-J."/>
            <person name="Gale L.R."/>
            <person name="Schwartz D.C."/>
            <person name="Zhou S."/>
            <person name="Corby-Kistler H."/>
            <person name="Young S.K."/>
            <person name="Zeng Q."/>
            <person name="Gargeya S."/>
            <person name="Fitzgerald M."/>
            <person name="Haas B."/>
            <person name="Abouelleil A."/>
            <person name="Alvarado L."/>
            <person name="Arachchi H.M."/>
            <person name="Berlin A."/>
            <person name="Brown A."/>
            <person name="Chapman S.B."/>
            <person name="Chen Z."/>
            <person name="Dunbar C."/>
            <person name="Freedman E."/>
            <person name="Gearin G."/>
            <person name="Goldberg J."/>
            <person name="Griggs A."/>
            <person name="Gujja S."/>
            <person name="Heiman D."/>
            <person name="Howarth C."/>
            <person name="Larson L."/>
            <person name="Lui A."/>
            <person name="MacDonald P.J.P."/>
            <person name="Montmayeur A."/>
            <person name="Murphy C."/>
            <person name="Neiman D."/>
            <person name="Pearson M."/>
            <person name="Priest M."/>
            <person name="Roberts A."/>
            <person name="Saif S."/>
            <person name="Shea T."/>
            <person name="Shenoy N."/>
            <person name="Sisk P."/>
            <person name="Stolte C."/>
            <person name="Sykes S."/>
            <person name="Wortman J."/>
            <person name="Nusbaum C."/>
            <person name="Birren B."/>
        </authorList>
    </citation>
    <scope>NUCLEOTIDE SEQUENCE [LARGE SCALE GENOMIC DNA]</scope>
    <source>
        <strain evidence="9">HDV247</strain>
    </source>
</reference>
<feature type="compositionally biased region" description="Low complexity" evidence="7">
    <location>
        <begin position="302"/>
        <end position="318"/>
    </location>
</feature>
<feature type="region of interest" description="Disordered" evidence="7">
    <location>
        <begin position="428"/>
        <end position="456"/>
    </location>
</feature>
<dbReference type="GO" id="GO:0045944">
    <property type="term" value="P:positive regulation of transcription by RNA polymerase II"/>
    <property type="evidence" value="ECO:0007669"/>
    <property type="project" value="TreeGrafter"/>
</dbReference>
<evidence type="ECO:0000259" key="8">
    <source>
        <dbReference type="Pfam" id="PF23774"/>
    </source>
</evidence>
<dbReference type="GO" id="GO:0003712">
    <property type="term" value="F:transcription coregulator activity"/>
    <property type="evidence" value="ECO:0007669"/>
    <property type="project" value="InterPro"/>
</dbReference>
<feature type="region of interest" description="Disordered" evidence="7">
    <location>
        <begin position="857"/>
        <end position="984"/>
    </location>
</feature>
<keyword evidence="5" id="KW-0804">Transcription</keyword>
<dbReference type="AlphaFoldDB" id="W9NDE2"/>
<feature type="compositionally biased region" description="Low complexity" evidence="7">
    <location>
        <begin position="353"/>
        <end position="374"/>
    </location>
</feature>
<dbReference type="HOGENOM" id="CLU_000799_2_0_1"/>
<evidence type="ECO:0000256" key="5">
    <source>
        <dbReference type="ARBA" id="ARBA00023163"/>
    </source>
</evidence>
<dbReference type="Proteomes" id="UP000030751">
    <property type="component" value="Unassembled WGS sequence"/>
</dbReference>
<name>W9NDE2_FUSOX</name>
<evidence type="ECO:0000256" key="3">
    <source>
        <dbReference type="ARBA" id="ARBA00022884"/>
    </source>
</evidence>
<evidence type="ECO:0000313" key="9">
    <source>
        <dbReference type="EMBL" id="EXA30709.1"/>
    </source>
</evidence>
<evidence type="ECO:0000256" key="6">
    <source>
        <dbReference type="ARBA" id="ARBA00023242"/>
    </source>
</evidence>
<dbReference type="Pfam" id="PF23774">
    <property type="entry name" value="TPR_GEMI5"/>
    <property type="match status" value="1"/>
</dbReference>